<protein>
    <submittedName>
        <fullName evidence="2">SnoaL-like domain-containing protein</fullName>
    </submittedName>
</protein>
<dbReference type="Proteomes" id="UP000887540">
    <property type="component" value="Unplaced"/>
</dbReference>
<dbReference type="Gene3D" id="3.10.450.50">
    <property type="match status" value="1"/>
</dbReference>
<evidence type="ECO:0000313" key="1">
    <source>
        <dbReference type="Proteomes" id="UP000887540"/>
    </source>
</evidence>
<organism evidence="1 2">
    <name type="scientific">Acrobeloides nanus</name>
    <dbReference type="NCBI Taxonomy" id="290746"/>
    <lineage>
        <taxon>Eukaryota</taxon>
        <taxon>Metazoa</taxon>
        <taxon>Ecdysozoa</taxon>
        <taxon>Nematoda</taxon>
        <taxon>Chromadorea</taxon>
        <taxon>Rhabditida</taxon>
        <taxon>Tylenchina</taxon>
        <taxon>Cephalobomorpha</taxon>
        <taxon>Cephaloboidea</taxon>
        <taxon>Cephalobidae</taxon>
        <taxon>Acrobeloides</taxon>
    </lineage>
</organism>
<dbReference type="InterPro" id="IPR032710">
    <property type="entry name" value="NTF2-like_dom_sf"/>
</dbReference>
<dbReference type="AlphaFoldDB" id="A0A914CRC3"/>
<dbReference type="SUPFAM" id="SSF54427">
    <property type="entry name" value="NTF2-like"/>
    <property type="match status" value="1"/>
</dbReference>
<sequence length="167" mass="19638">MNRQCRLLNTTKILHGPVQVPSSEKNFEPTEEEINKILDNFRAEYVSRSAKGNIDRLVEMYHPEAVIVHVGQFSKHGHAAIKEVLQKWVKERPNITFEESKLRRFSAGGGEYLFSVGFLNFNFHDGKIVQEKYESIYKLHEGKYLLYYDRNMYTVPVHLLRIFRNYG</sequence>
<keyword evidence="1" id="KW-1185">Reference proteome</keyword>
<proteinExistence type="predicted"/>
<dbReference type="WBParaSite" id="ACRNAN_scaffold1340.g12120.t1">
    <property type="protein sequence ID" value="ACRNAN_scaffold1340.g12120.t1"/>
    <property type="gene ID" value="ACRNAN_scaffold1340.g12120"/>
</dbReference>
<reference evidence="2" key="1">
    <citation type="submission" date="2022-11" db="UniProtKB">
        <authorList>
            <consortium name="WormBaseParasite"/>
        </authorList>
    </citation>
    <scope>IDENTIFICATION</scope>
</reference>
<name>A0A914CRC3_9BILA</name>
<accession>A0A914CRC3</accession>
<evidence type="ECO:0000313" key="2">
    <source>
        <dbReference type="WBParaSite" id="ACRNAN_scaffold1340.g12120.t1"/>
    </source>
</evidence>